<keyword evidence="1" id="KW-1133">Transmembrane helix</keyword>
<proteinExistence type="predicted"/>
<evidence type="ECO:0000256" key="1">
    <source>
        <dbReference type="SAM" id="Phobius"/>
    </source>
</evidence>
<keyword evidence="1" id="KW-0472">Membrane</keyword>
<organism evidence="2 3">
    <name type="scientific">Ensifer adhaerens</name>
    <name type="common">Sinorhizobium morelense</name>
    <dbReference type="NCBI Taxonomy" id="106592"/>
    <lineage>
        <taxon>Bacteria</taxon>
        <taxon>Pseudomonadati</taxon>
        <taxon>Pseudomonadota</taxon>
        <taxon>Alphaproteobacteria</taxon>
        <taxon>Hyphomicrobiales</taxon>
        <taxon>Rhizobiaceae</taxon>
        <taxon>Sinorhizobium/Ensifer group</taxon>
        <taxon>Ensifer</taxon>
    </lineage>
</organism>
<name>A0A0L8BZY2_ENSAD</name>
<feature type="transmembrane region" description="Helical" evidence="1">
    <location>
        <begin position="36"/>
        <end position="57"/>
    </location>
</feature>
<feature type="transmembrane region" description="Helical" evidence="1">
    <location>
        <begin position="6"/>
        <end position="24"/>
    </location>
</feature>
<comment type="caution">
    <text evidence="2">The sequence shown here is derived from an EMBL/GenBank/DDBJ whole genome shotgun (WGS) entry which is preliminary data.</text>
</comment>
<dbReference type="EMBL" id="LGAP01000003">
    <property type="protein sequence ID" value="KOF20079.1"/>
    <property type="molecule type" value="Genomic_DNA"/>
</dbReference>
<gene>
    <name evidence="2" type="ORF">AC244_09215</name>
</gene>
<sequence length="59" mass="6963">MAYIDQFIMFCAGVWMTAVGLRYLDIGSRQDWLKQFARHFRWMGPLLIVISVLLLFAPR</sequence>
<dbReference type="OrthoDB" id="8163731at2"/>
<dbReference type="RefSeq" id="WP_053248528.1">
    <property type="nucleotide sequence ID" value="NZ_LGAP01000003.1"/>
</dbReference>
<dbReference type="Proteomes" id="UP000037425">
    <property type="component" value="Unassembled WGS sequence"/>
</dbReference>
<dbReference type="PATRIC" id="fig|106592.7.peg.4596"/>
<evidence type="ECO:0000313" key="2">
    <source>
        <dbReference type="EMBL" id="KOF20079.1"/>
    </source>
</evidence>
<dbReference type="AlphaFoldDB" id="A0A0L8BZY2"/>
<keyword evidence="1" id="KW-0812">Transmembrane</keyword>
<accession>A0A0L8BZY2</accession>
<reference evidence="3" key="1">
    <citation type="submission" date="2015-07" db="EMBL/GenBank/DDBJ databases">
        <title>Whole genome sequence of an Ensifer adhaerens strain isolated from a cave pool in the Wind Cave National Park.</title>
        <authorList>
            <person name="Eng W.W.H."/>
            <person name="Gan H.M."/>
            <person name="Barton H.A."/>
            <person name="Savka M.A."/>
        </authorList>
    </citation>
    <scope>NUCLEOTIDE SEQUENCE [LARGE SCALE GENOMIC DNA]</scope>
    <source>
        <strain evidence="3">SD006</strain>
    </source>
</reference>
<evidence type="ECO:0000313" key="3">
    <source>
        <dbReference type="Proteomes" id="UP000037425"/>
    </source>
</evidence>
<protein>
    <submittedName>
        <fullName evidence="2">Membrane protein</fullName>
    </submittedName>
</protein>